<keyword evidence="11" id="KW-1185">Reference proteome</keyword>
<dbReference type="Gene3D" id="3.40.190.10">
    <property type="entry name" value="Periplasmic binding protein-like II"/>
    <property type="match status" value="2"/>
</dbReference>
<dbReference type="Gene3D" id="3.30.450.20">
    <property type="entry name" value="PAS domain"/>
    <property type="match status" value="1"/>
</dbReference>
<comment type="subcellular location">
    <subcellularLocation>
        <location evidence="1">Membrane</location>
    </subcellularLocation>
</comment>
<dbReference type="InterPro" id="IPR042240">
    <property type="entry name" value="CHASE_sf"/>
</dbReference>
<feature type="signal peptide" evidence="6">
    <location>
        <begin position="1"/>
        <end position="23"/>
    </location>
</feature>
<evidence type="ECO:0000313" key="10">
    <source>
        <dbReference type="EMBL" id="MFC4363092.1"/>
    </source>
</evidence>
<dbReference type="Pfam" id="PF03924">
    <property type="entry name" value="CHASE"/>
    <property type="match status" value="1"/>
</dbReference>
<dbReference type="Gene3D" id="3.30.70.270">
    <property type="match status" value="1"/>
</dbReference>
<dbReference type="EMBL" id="JBHSCX010000015">
    <property type="protein sequence ID" value="MFC4363092.1"/>
    <property type="molecule type" value="Genomic_DNA"/>
</dbReference>
<feature type="domain" description="EAL" evidence="8">
    <location>
        <begin position="950"/>
        <end position="1199"/>
    </location>
</feature>
<dbReference type="SUPFAM" id="SSF53850">
    <property type="entry name" value="Periplasmic binding protein-like II"/>
    <property type="match status" value="1"/>
</dbReference>
<evidence type="ECO:0000256" key="1">
    <source>
        <dbReference type="ARBA" id="ARBA00004370"/>
    </source>
</evidence>
<dbReference type="CDD" id="cd01948">
    <property type="entry name" value="EAL"/>
    <property type="match status" value="1"/>
</dbReference>
<dbReference type="InterPro" id="IPR000160">
    <property type="entry name" value="GGDEF_dom"/>
</dbReference>
<evidence type="ECO:0000256" key="6">
    <source>
        <dbReference type="SAM" id="SignalP"/>
    </source>
</evidence>
<dbReference type="PROSITE" id="PS50887">
    <property type="entry name" value="GGDEF"/>
    <property type="match status" value="1"/>
</dbReference>
<keyword evidence="6" id="KW-0732">Signal</keyword>
<dbReference type="InterPro" id="IPR006189">
    <property type="entry name" value="CHASE_dom"/>
</dbReference>
<dbReference type="InterPro" id="IPR035965">
    <property type="entry name" value="PAS-like_dom_sf"/>
</dbReference>
<evidence type="ECO:0000259" key="9">
    <source>
        <dbReference type="PROSITE" id="PS50887"/>
    </source>
</evidence>
<dbReference type="SUPFAM" id="SSF55073">
    <property type="entry name" value="Nucleotide cyclase"/>
    <property type="match status" value="1"/>
</dbReference>
<feature type="transmembrane region" description="Helical" evidence="5">
    <location>
        <begin position="334"/>
        <end position="353"/>
    </location>
</feature>
<evidence type="ECO:0000256" key="5">
    <source>
        <dbReference type="SAM" id="Phobius"/>
    </source>
</evidence>
<feature type="chain" id="PRO_5045809739" evidence="6">
    <location>
        <begin position="24"/>
        <end position="1204"/>
    </location>
</feature>
<evidence type="ECO:0000313" key="11">
    <source>
        <dbReference type="Proteomes" id="UP001595840"/>
    </source>
</evidence>
<dbReference type="SUPFAM" id="SSF141868">
    <property type="entry name" value="EAL domain-like"/>
    <property type="match status" value="1"/>
</dbReference>
<dbReference type="Proteomes" id="UP001595840">
    <property type="component" value="Unassembled WGS sequence"/>
</dbReference>
<evidence type="ECO:0000259" key="8">
    <source>
        <dbReference type="PROSITE" id="PS50883"/>
    </source>
</evidence>
<dbReference type="InterPro" id="IPR052155">
    <property type="entry name" value="Biofilm_reg_signaling"/>
</dbReference>
<feature type="domain" description="CHASE" evidence="7">
    <location>
        <begin position="452"/>
        <end position="538"/>
    </location>
</feature>
<dbReference type="InterPro" id="IPR001633">
    <property type="entry name" value="EAL_dom"/>
</dbReference>
<keyword evidence="4 5" id="KW-0472">Membrane</keyword>
<dbReference type="InterPro" id="IPR029787">
    <property type="entry name" value="Nucleotide_cyclase"/>
</dbReference>
<feature type="transmembrane region" description="Helical" evidence="5">
    <location>
        <begin position="360"/>
        <end position="379"/>
    </location>
</feature>
<dbReference type="SMART" id="SM00267">
    <property type="entry name" value="GGDEF"/>
    <property type="match status" value="1"/>
</dbReference>
<dbReference type="InterPro" id="IPR035919">
    <property type="entry name" value="EAL_sf"/>
</dbReference>
<dbReference type="PROSITE" id="PS50839">
    <property type="entry name" value="CHASE"/>
    <property type="match status" value="1"/>
</dbReference>
<accession>A0ABV8V7H9</accession>
<dbReference type="Pfam" id="PF00563">
    <property type="entry name" value="EAL"/>
    <property type="match status" value="1"/>
</dbReference>
<organism evidence="10 11">
    <name type="scientific">Simiduia curdlanivorans</name>
    <dbReference type="NCBI Taxonomy" id="1492769"/>
    <lineage>
        <taxon>Bacteria</taxon>
        <taxon>Pseudomonadati</taxon>
        <taxon>Pseudomonadota</taxon>
        <taxon>Gammaproteobacteria</taxon>
        <taxon>Cellvibrionales</taxon>
        <taxon>Cellvibrionaceae</taxon>
        <taxon>Simiduia</taxon>
    </lineage>
</organism>
<keyword evidence="3 5" id="KW-1133">Transmembrane helix</keyword>
<keyword evidence="2 5" id="KW-0812">Transmembrane</keyword>
<protein>
    <submittedName>
        <fullName evidence="10">EAL domain-containing protein</fullName>
    </submittedName>
</protein>
<dbReference type="InterPro" id="IPR043128">
    <property type="entry name" value="Rev_trsase/Diguanyl_cyclase"/>
</dbReference>
<dbReference type="RefSeq" id="WP_290265136.1">
    <property type="nucleotide sequence ID" value="NZ_JAUFQG010000006.1"/>
</dbReference>
<evidence type="ECO:0000256" key="3">
    <source>
        <dbReference type="ARBA" id="ARBA00022989"/>
    </source>
</evidence>
<dbReference type="SMART" id="SM01079">
    <property type="entry name" value="CHASE"/>
    <property type="match status" value="1"/>
</dbReference>
<dbReference type="CDD" id="cd01949">
    <property type="entry name" value="GGDEF"/>
    <property type="match status" value="1"/>
</dbReference>
<reference evidence="11" key="1">
    <citation type="journal article" date="2019" name="Int. J. Syst. Evol. Microbiol.">
        <title>The Global Catalogue of Microorganisms (GCM) 10K type strain sequencing project: providing services to taxonomists for standard genome sequencing and annotation.</title>
        <authorList>
            <consortium name="The Broad Institute Genomics Platform"/>
            <consortium name="The Broad Institute Genome Sequencing Center for Infectious Disease"/>
            <person name="Wu L."/>
            <person name="Ma J."/>
        </authorList>
    </citation>
    <scope>NUCLEOTIDE SEQUENCE [LARGE SCALE GENOMIC DNA]</scope>
    <source>
        <strain evidence="11">CECT 8570</strain>
    </source>
</reference>
<name>A0ABV8V7H9_9GAMM</name>
<evidence type="ECO:0000259" key="7">
    <source>
        <dbReference type="PROSITE" id="PS50839"/>
    </source>
</evidence>
<dbReference type="Gene3D" id="3.30.450.350">
    <property type="entry name" value="CHASE domain"/>
    <property type="match status" value="1"/>
</dbReference>
<proteinExistence type="predicted"/>
<dbReference type="SUPFAM" id="SSF55785">
    <property type="entry name" value="PYP-like sensor domain (PAS domain)"/>
    <property type="match status" value="1"/>
</dbReference>
<dbReference type="InterPro" id="IPR015168">
    <property type="entry name" value="SsuA/THI5"/>
</dbReference>
<dbReference type="Pfam" id="PF00990">
    <property type="entry name" value="GGDEF"/>
    <property type="match status" value="1"/>
</dbReference>
<gene>
    <name evidence="10" type="ORF">ACFOX3_12315</name>
</gene>
<feature type="domain" description="GGDEF" evidence="9">
    <location>
        <begin position="808"/>
        <end position="941"/>
    </location>
</feature>
<dbReference type="SMART" id="SM00052">
    <property type="entry name" value="EAL"/>
    <property type="match status" value="1"/>
</dbReference>
<dbReference type="PANTHER" id="PTHR44757">
    <property type="entry name" value="DIGUANYLATE CYCLASE DGCP"/>
    <property type="match status" value="1"/>
</dbReference>
<dbReference type="NCBIfam" id="TIGR00254">
    <property type="entry name" value="GGDEF"/>
    <property type="match status" value="1"/>
</dbReference>
<evidence type="ECO:0000256" key="2">
    <source>
        <dbReference type="ARBA" id="ARBA00022692"/>
    </source>
</evidence>
<dbReference type="Pfam" id="PF09084">
    <property type="entry name" value="NMT1"/>
    <property type="match status" value="1"/>
</dbReference>
<dbReference type="Gene3D" id="3.20.20.450">
    <property type="entry name" value="EAL domain"/>
    <property type="match status" value="1"/>
</dbReference>
<evidence type="ECO:0000256" key="4">
    <source>
        <dbReference type="ARBA" id="ARBA00023136"/>
    </source>
</evidence>
<comment type="caution">
    <text evidence="10">The sequence shown here is derived from an EMBL/GenBank/DDBJ whole genome shotgun (WGS) entry which is preliminary data.</text>
</comment>
<sequence>MTNALFRLFLMLLAGFCSTTASAEQQVRLQLNWDHEFQFAGYYAAKDWGLYQANDLDVKIQSGFTRDGHRINAIERVLSGEAELGIAGINLLVHPKFESDLLILAPIFQQSAATLFSLKKQRLTSLKDLLDKKVAYQENSSLIFELKSALKQLGIDEERIHFVKNTIDIKNLVAQDVDFALTYGPSLRYQAKAENMQVNELALNKLHKRYYGDILFTRKNFANRHPDIVRHFVQASQQGWQHALGKPNDVINTILKSYPRNYLMLSNVTAYNQFFANEIGQYIQYPTVPIGYSDNIRWQQIADRLVTVGAISQPLVMHRSIWQPHHSPDISKSLLPFITAISLCFLLILLLVAKGFYQPLLVVLGVTILITAVAVERWLTIQLNDRLYISQLESNMQLRAQLEGTLNNILTGVYGIAVHISGTPDITQRQFAKFSAAIMRHDPTIRNLAAAPDLVVKFVYPLEPNKSVLGLDYTTNADQRDAALAVRDRGELVLAGPLNLIQGGLGFVARAPVFTTSDSGEDSFWGLVAAPIDAEKLMLRAGLDPQGFITPENPTPNTNIALRGKDGKGSIGDIFYGNPALFEDPRALTVPISIGGDSWILASVPPIDEGLSYATLAATRTTALLAFFLFAVIIRVLQQQNIKRKKSEVQLQQNQGLLTEIGDIAQVAGLRISGAKLITQINPQAFSILRIPPREAPFSTDDLTHALSRVAALKLLFIIRKCQESGERQQTEIEVIRDNDESQWIKIIFSAVNGTEIIGAIQDITRQKNNEITIREQATMDRVTQLPNRWFFTEQTAIELSKAKRENAKIALLFIDVDNFKSINDSLGHATGDEFLRAIASRLKACTRDSDLVARLGGDEFTVLLTNIDDYKNAFKVAEQIIRSMNQAFMLMGHQIFSSVSIGISIFPDDATNSDVLLSHADQAMYASKQNGKNNASFFTLAMQEQSERQHWIYNELVRAIDQDEISVAYQPIFRLSDESIADCEALARWTKADGQKISPAEFIPVAESSGLISRLDLLVLKKSLNLLSKAKGIGVSVNISPRLFHETENGFAIWRSLVLSHEKKSQITVEITERLLVDDRINAEAQLSDLQQEGLSISLDDFGTGYSSLSYLSRFNVNKLKIDRSFVMAIGRNKTQETLIETILSMGEKLGIDVVAEGIETQEQLEFLRARGCQYGQGFLLAKPMSETQLLTLMASDLTTSGS</sequence>
<dbReference type="PANTHER" id="PTHR44757:SF2">
    <property type="entry name" value="BIOFILM ARCHITECTURE MAINTENANCE PROTEIN MBAA"/>
    <property type="match status" value="1"/>
</dbReference>
<dbReference type="PROSITE" id="PS50883">
    <property type="entry name" value="EAL"/>
    <property type="match status" value="1"/>
</dbReference>